<evidence type="ECO:0000313" key="2">
    <source>
        <dbReference type="EMBL" id="GGC32091.1"/>
    </source>
</evidence>
<gene>
    <name evidence="2" type="ORF">GCM10011506_16930</name>
</gene>
<dbReference type="RefSeq" id="WP_188462299.1">
    <property type="nucleotide sequence ID" value="NZ_BAABHU010000005.1"/>
</dbReference>
<dbReference type="Pfam" id="PF04230">
    <property type="entry name" value="PS_pyruv_trans"/>
    <property type="match status" value="1"/>
</dbReference>
<proteinExistence type="predicted"/>
<reference evidence="3" key="1">
    <citation type="journal article" date="2019" name="Int. J. Syst. Evol. Microbiol.">
        <title>The Global Catalogue of Microorganisms (GCM) 10K type strain sequencing project: providing services to taxonomists for standard genome sequencing and annotation.</title>
        <authorList>
            <consortium name="The Broad Institute Genomics Platform"/>
            <consortium name="The Broad Institute Genome Sequencing Center for Infectious Disease"/>
            <person name="Wu L."/>
            <person name="Ma J."/>
        </authorList>
    </citation>
    <scope>NUCLEOTIDE SEQUENCE [LARGE SCALE GENOMIC DNA]</scope>
    <source>
        <strain evidence="3">CGMCC 1.10832</strain>
    </source>
</reference>
<name>A0ABQ1M3D9_9BACT</name>
<keyword evidence="3" id="KW-1185">Reference proteome</keyword>
<organism evidence="2 3">
    <name type="scientific">Marivirga lumbricoides</name>
    <dbReference type="NCBI Taxonomy" id="1046115"/>
    <lineage>
        <taxon>Bacteria</taxon>
        <taxon>Pseudomonadati</taxon>
        <taxon>Bacteroidota</taxon>
        <taxon>Cytophagia</taxon>
        <taxon>Cytophagales</taxon>
        <taxon>Marivirgaceae</taxon>
        <taxon>Marivirga</taxon>
    </lineage>
</organism>
<dbReference type="EMBL" id="BMEC01000005">
    <property type="protein sequence ID" value="GGC32091.1"/>
    <property type="molecule type" value="Genomic_DNA"/>
</dbReference>
<protein>
    <recommendedName>
        <fullName evidence="1">Polysaccharide pyruvyl transferase domain-containing protein</fullName>
    </recommendedName>
</protein>
<dbReference type="CDD" id="cd02440">
    <property type="entry name" value="AdoMet_MTases"/>
    <property type="match status" value="1"/>
</dbReference>
<evidence type="ECO:0000313" key="3">
    <source>
        <dbReference type="Proteomes" id="UP000636010"/>
    </source>
</evidence>
<dbReference type="Pfam" id="PF13489">
    <property type="entry name" value="Methyltransf_23"/>
    <property type="match status" value="1"/>
</dbReference>
<dbReference type="SUPFAM" id="SSF53335">
    <property type="entry name" value="S-adenosyl-L-methionine-dependent methyltransferases"/>
    <property type="match status" value="1"/>
</dbReference>
<dbReference type="PANTHER" id="PTHR43861:SF6">
    <property type="entry name" value="METHYLTRANSFERASE TYPE 11"/>
    <property type="match status" value="1"/>
</dbReference>
<feature type="domain" description="Polysaccharide pyruvyl transferase" evidence="1">
    <location>
        <begin position="304"/>
        <end position="603"/>
    </location>
</feature>
<evidence type="ECO:0000259" key="1">
    <source>
        <dbReference type="Pfam" id="PF04230"/>
    </source>
</evidence>
<dbReference type="PANTHER" id="PTHR43861">
    <property type="entry name" value="TRANS-ACONITATE 2-METHYLTRANSFERASE-RELATED"/>
    <property type="match status" value="1"/>
</dbReference>
<comment type="caution">
    <text evidence="2">The sequence shown here is derived from an EMBL/GenBank/DDBJ whole genome shotgun (WGS) entry which is preliminary data.</text>
</comment>
<accession>A0ABQ1M3D9</accession>
<dbReference type="Gene3D" id="3.40.50.150">
    <property type="entry name" value="Vaccinia Virus protein VP39"/>
    <property type="match status" value="1"/>
</dbReference>
<dbReference type="Proteomes" id="UP000636010">
    <property type="component" value="Unassembled WGS sequence"/>
</dbReference>
<dbReference type="InterPro" id="IPR029063">
    <property type="entry name" value="SAM-dependent_MTases_sf"/>
</dbReference>
<dbReference type="InterPro" id="IPR007345">
    <property type="entry name" value="Polysacch_pyruvyl_Trfase"/>
</dbReference>
<sequence length="673" mass="77789">MSTCIICGSKNIKIFEHITRDNFPLEFKKCGKCNHIEQIPRKETDIYTSGEFSEKFRDSATPSSKKIKELDKRALKRFDFYKDHIPDKIDFALEIGSSIGSFLHILKLNGAEVEGVEPDKIFADYSQHQYGFNQQGVMLEDFQSSEKFDFICSFHVIEHVPDPHDFLQRLKSVAAEGATILHEFPSMEIFSWGDLKNTYWEPHLQYFNAASVYLLFSQYFKVEKIGYYGAALFVVAKNETPEFKEAAFNTYKRKAAIVKNLIKITPSLKLKKDINLKEFGFRLFTEKNDYLKKASFFGKYALKELKYVRKEKNKGGKHLFQHLTYFRGWENAGDTVLSKTVRDTFNQKVSIQWQLNKVTEEVTEKSVEHYNRAELIIIGGGGLFLPDTNKNDKSGWQWPISADLLSQITAPIAVFAVGYNYFPGQKPNDFFIKNLNALVKKVKFIGLRNSGSIDAVKQLVDADLRDKIVYQPCTTTIIRQLTQELPAKVKSRNIAINMAFDRYEKRFGSKIYETLDQVALAVKKLETMGFKIHLTGHLQEDNKFRISLDKHGVSYKSHTLQFMTPLEVYRFYNEMEIVIGMRGHAQMIPFGLNCKIVTLSTHNKMRFFMEDLGTLELLVDLKVDITSITERILHSVDLLIGKEAYYKELFDQKQHEFYVKTQQNIQQILGGYN</sequence>